<evidence type="ECO:0000313" key="2">
    <source>
        <dbReference type="EMBL" id="RSL34858.1"/>
    </source>
</evidence>
<feature type="transmembrane region" description="Helical" evidence="1">
    <location>
        <begin position="59"/>
        <end position="82"/>
    </location>
</feature>
<keyword evidence="1" id="KW-1133">Transmembrane helix</keyword>
<organism evidence="2 3">
    <name type="scientific">Salibacterium salarium</name>
    <dbReference type="NCBI Taxonomy" id="284579"/>
    <lineage>
        <taxon>Bacteria</taxon>
        <taxon>Bacillati</taxon>
        <taxon>Bacillota</taxon>
        <taxon>Bacilli</taxon>
        <taxon>Bacillales</taxon>
        <taxon>Bacillaceae</taxon>
    </lineage>
</organism>
<dbReference type="AlphaFoldDB" id="A0A3R9WW85"/>
<dbReference type="EMBL" id="RBVX01000002">
    <property type="protein sequence ID" value="RSL34858.1"/>
    <property type="molecule type" value="Genomic_DNA"/>
</dbReference>
<dbReference type="OrthoDB" id="1683771at2"/>
<feature type="transmembrane region" description="Helical" evidence="1">
    <location>
        <begin position="6"/>
        <end position="22"/>
    </location>
</feature>
<keyword evidence="3" id="KW-1185">Reference proteome</keyword>
<proteinExistence type="predicted"/>
<dbReference type="Proteomes" id="UP000275076">
    <property type="component" value="Unassembled WGS sequence"/>
</dbReference>
<protein>
    <recommendedName>
        <fullName evidence="4">Lycopene cyclase domain-containing protein</fullName>
    </recommendedName>
</protein>
<feature type="transmembrane region" description="Helical" evidence="1">
    <location>
        <begin position="123"/>
        <end position="141"/>
    </location>
</feature>
<reference evidence="2 3" key="1">
    <citation type="submission" date="2018-10" db="EMBL/GenBank/DDBJ databases">
        <title>Draft genome sequence of Bacillus salarius IM0101, isolated from a hypersaline soil in Inner Mongolia, China.</title>
        <authorList>
            <person name="Yamprayoonswat W."/>
            <person name="Boonvisut S."/>
            <person name="Jumpathong W."/>
            <person name="Sittihan S."/>
            <person name="Ruangsuj P."/>
            <person name="Wanthongcharoen S."/>
            <person name="Thongpramul N."/>
            <person name="Pimmason S."/>
            <person name="Yu B."/>
            <person name="Yasawong M."/>
        </authorList>
    </citation>
    <scope>NUCLEOTIDE SEQUENCE [LARGE SCALE GENOMIC DNA]</scope>
    <source>
        <strain evidence="2 3">IM0101</strain>
    </source>
</reference>
<evidence type="ECO:0000256" key="1">
    <source>
        <dbReference type="SAM" id="Phobius"/>
    </source>
</evidence>
<gene>
    <name evidence="2" type="ORF">D7Z54_03200</name>
</gene>
<keyword evidence="1" id="KW-0812">Transmembrane</keyword>
<comment type="caution">
    <text evidence="2">The sequence shown here is derived from an EMBL/GenBank/DDBJ whole genome shotgun (WGS) entry which is preliminary data.</text>
</comment>
<accession>A0A3R9WW85</accession>
<name>A0A3R9WW85_9BACI</name>
<evidence type="ECO:0008006" key="4">
    <source>
        <dbReference type="Google" id="ProtNLM"/>
    </source>
</evidence>
<feature type="transmembrane region" description="Helical" evidence="1">
    <location>
        <begin position="29"/>
        <end position="47"/>
    </location>
</feature>
<dbReference type="RefSeq" id="WP_125554392.1">
    <property type="nucleotide sequence ID" value="NZ_RBVX01000002.1"/>
</dbReference>
<evidence type="ECO:0000313" key="3">
    <source>
        <dbReference type="Proteomes" id="UP000275076"/>
    </source>
</evidence>
<keyword evidence="1" id="KW-0472">Membrane</keyword>
<feature type="transmembrane region" description="Helical" evidence="1">
    <location>
        <begin position="89"/>
        <end position="111"/>
    </location>
</feature>
<sequence length="152" mass="18200">MGEIILSWASLIGPWFLLIFLDSTKIRRFLSVAFFVLMLNTIHFQMAEVYNWWTVTNNVFFLTNISSFTYGYLPVTTILIFYFTFPNPWLFFGLNIILDAFQAFVISPLVFEKFALYELDNMTNFELFLLIISLIPIIYIYQKWYEKRIVNY</sequence>